<accession>A0A9D1LVL4</accession>
<name>A0A9D1LVL4_9FIRM</name>
<sequence>MLYKIIKVILKGLMHLVFRIEVVGRENVPAAGGGILAMNHRSNWDVVVSGISSPRKLRFMAKSEMFENKLISAVLHHLGAFPVHRGKGDIGAIKAALAKLKAEHIVAMFPEGKRVKTGQFESAKPGVVMLAIRGQVPVIPTY</sequence>
<dbReference type="PANTHER" id="PTHR10434">
    <property type="entry name" value="1-ACYL-SN-GLYCEROL-3-PHOSPHATE ACYLTRANSFERASE"/>
    <property type="match status" value="1"/>
</dbReference>
<dbReference type="SUPFAM" id="SSF69593">
    <property type="entry name" value="Glycerol-3-phosphate (1)-acyltransferase"/>
    <property type="match status" value="1"/>
</dbReference>
<evidence type="ECO:0000313" key="4">
    <source>
        <dbReference type="EMBL" id="HIU48834.1"/>
    </source>
</evidence>
<reference evidence="4" key="1">
    <citation type="submission" date="2020-10" db="EMBL/GenBank/DDBJ databases">
        <authorList>
            <person name="Gilroy R."/>
        </authorList>
    </citation>
    <scope>NUCLEOTIDE SEQUENCE</scope>
    <source>
        <strain evidence="4">ChiSjej4B22-9803</strain>
    </source>
</reference>
<keyword evidence="1" id="KW-0808">Transferase</keyword>
<keyword evidence="2 4" id="KW-0012">Acyltransferase</keyword>
<dbReference type="GO" id="GO:0006654">
    <property type="term" value="P:phosphatidic acid biosynthetic process"/>
    <property type="evidence" value="ECO:0007669"/>
    <property type="project" value="TreeGrafter"/>
</dbReference>
<proteinExistence type="predicted"/>
<protein>
    <submittedName>
        <fullName evidence="4">1-acyl-sn-glycerol-3-phosphate acyltransferase</fullName>
    </submittedName>
</protein>
<organism evidence="4 5">
    <name type="scientific">Candidatus Avimonoglobus intestinipullorum</name>
    <dbReference type="NCBI Taxonomy" id="2840699"/>
    <lineage>
        <taxon>Bacteria</taxon>
        <taxon>Bacillati</taxon>
        <taxon>Bacillota</taxon>
        <taxon>Clostridia</taxon>
        <taxon>Eubacteriales</taxon>
        <taxon>Candidatus Avimonoglobus</taxon>
    </lineage>
</organism>
<dbReference type="GO" id="GO:0003841">
    <property type="term" value="F:1-acylglycerol-3-phosphate O-acyltransferase activity"/>
    <property type="evidence" value="ECO:0007669"/>
    <property type="project" value="TreeGrafter"/>
</dbReference>
<feature type="non-terminal residue" evidence="4">
    <location>
        <position position="142"/>
    </location>
</feature>
<dbReference type="EMBL" id="DVND01000147">
    <property type="protein sequence ID" value="HIU48834.1"/>
    <property type="molecule type" value="Genomic_DNA"/>
</dbReference>
<comment type="caution">
    <text evidence="4">The sequence shown here is derived from an EMBL/GenBank/DDBJ whole genome shotgun (WGS) entry which is preliminary data.</text>
</comment>
<dbReference type="InterPro" id="IPR002123">
    <property type="entry name" value="Plipid/glycerol_acylTrfase"/>
</dbReference>
<dbReference type="PANTHER" id="PTHR10434:SF11">
    <property type="entry name" value="1-ACYL-SN-GLYCEROL-3-PHOSPHATE ACYLTRANSFERASE"/>
    <property type="match status" value="1"/>
</dbReference>
<reference evidence="4" key="2">
    <citation type="journal article" date="2021" name="PeerJ">
        <title>Extensive microbial diversity within the chicken gut microbiome revealed by metagenomics and culture.</title>
        <authorList>
            <person name="Gilroy R."/>
            <person name="Ravi A."/>
            <person name="Getino M."/>
            <person name="Pursley I."/>
            <person name="Horton D.L."/>
            <person name="Alikhan N.F."/>
            <person name="Baker D."/>
            <person name="Gharbi K."/>
            <person name="Hall N."/>
            <person name="Watson M."/>
            <person name="Adriaenssens E.M."/>
            <person name="Foster-Nyarko E."/>
            <person name="Jarju S."/>
            <person name="Secka A."/>
            <person name="Antonio M."/>
            <person name="Oren A."/>
            <person name="Chaudhuri R.R."/>
            <person name="La Ragione R."/>
            <person name="Hildebrand F."/>
            <person name="Pallen M.J."/>
        </authorList>
    </citation>
    <scope>NUCLEOTIDE SEQUENCE</scope>
    <source>
        <strain evidence="4">ChiSjej4B22-9803</strain>
    </source>
</reference>
<feature type="domain" description="Phospholipid/glycerol acyltransferase" evidence="3">
    <location>
        <begin position="34"/>
        <end position="141"/>
    </location>
</feature>
<dbReference type="CDD" id="cd07989">
    <property type="entry name" value="LPLAT_AGPAT-like"/>
    <property type="match status" value="1"/>
</dbReference>
<evidence type="ECO:0000256" key="2">
    <source>
        <dbReference type="ARBA" id="ARBA00023315"/>
    </source>
</evidence>
<evidence type="ECO:0000313" key="5">
    <source>
        <dbReference type="Proteomes" id="UP000824111"/>
    </source>
</evidence>
<evidence type="ECO:0000259" key="3">
    <source>
        <dbReference type="SMART" id="SM00563"/>
    </source>
</evidence>
<dbReference type="SMART" id="SM00563">
    <property type="entry name" value="PlsC"/>
    <property type="match status" value="1"/>
</dbReference>
<dbReference type="AlphaFoldDB" id="A0A9D1LVL4"/>
<dbReference type="Proteomes" id="UP000824111">
    <property type="component" value="Unassembled WGS sequence"/>
</dbReference>
<evidence type="ECO:0000256" key="1">
    <source>
        <dbReference type="ARBA" id="ARBA00022679"/>
    </source>
</evidence>
<gene>
    <name evidence="4" type="ORF">IAB04_05675</name>
</gene>
<dbReference type="Pfam" id="PF01553">
    <property type="entry name" value="Acyltransferase"/>
    <property type="match status" value="1"/>
</dbReference>